<dbReference type="AlphaFoldDB" id="A0A7C5Z0N1"/>
<name>A0A7C5Z0N1_9CREN</name>
<accession>A0A7C5Z0N1</accession>
<organism evidence="1">
    <name type="scientific">Ignisphaera aggregans</name>
    <dbReference type="NCBI Taxonomy" id="334771"/>
    <lineage>
        <taxon>Archaea</taxon>
        <taxon>Thermoproteota</taxon>
        <taxon>Thermoprotei</taxon>
        <taxon>Desulfurococcales</taxon>
        <taxon>Desulfurococcaceae</taxon>
        <taxon>Ignisphaera</taxon>
    </lineage>
</organism>
<evidence type="ECO:0000313" key="1">
    <source>
        <dbReference type="EMBL" id="HHR97200.1"/>
    </source>
</evidence>
<gene>
    <name evidence="1" type="ORF">ENL47_10515</name>
</gene>
<dbReference type="EMBL" id="DRUB01000212">
    <property type="protein sequence ID" value="HHR97200.1"/>
    <property type="molecule type" value="Genomic_DNA"/>
</dbReference>
<proteinExistence type="predicted"/>
<sequence length="214" mass="22867">MKRYTTIVAMLVISIVVAAVNAAAFAYRWMQVTVNVAGSEEARGVACVGFYSSSAQSGIPLPNAGTNYQATTYGTNEISVTPGLAICTWSSYSLYESITVVAPLTVGSWYIKDLYGFGYNATDGSTPVYVWIKVENAADESGIVEAKLILYNAETGGYVGEIDLKTTGLKTMTPITLNPGDALQLDLRIKASTTATASFEVGFYVSQQSSEEPR</sequence>
<reference evidence="1" key="1">
    <citation type="journal article" date="2020" name="mSystems">
        <title>Genome- and Community-Level Interaction Insights into Carbon Utilization and Element Cycling Functions of Hydrothermarchaeota in Hydrothermal Sediment.</title>
        <authorList>
            <person name="Zhou Z."/>
            <person name="Liu Y."/>
            <person name="Xu W."/>
            <person name="Pan J."/>
            <person name="Luo Z.H."/>
            <person name="Li M."/>
        </authorList>
    </citation>
    <scope>NUCLEOTIDE SEQUENCE [LARGE SCALE GENOMIC DNA]</scope>
    <source>
        <strain evidence="1">SpSt-1</strain>
    </source>
</reference>
<comment type="caution">
    <text evidence="1">The sequence shown here is derived from an EMBL/GenBank/DDBJ whole genome shotgun (WGS) entry which is preliminary data.</text>
</comment>
<protein>
    <submittedName>
        <fullName evidence="1">Uncharacterized protein</fullName>
    </submittedName>
</protein>